<proteinExistence type="inferred from homology"/>
<comment type="similarity">
    <text evidence="1 5">Belongs to the peptidase S41A family.</text>
</comment>
<gene>
    <name evidence="8" type="ORF">SAMN03080617_01954</name>
</gene>
<evidence type="ECO:0000259" key="6">
    <source>
        <dbReference type="SMART" id="SM00228"/>
    </source>
</evidence>
<organism evidence="8 9">
    <name type="scientific">Algoriphagus alkaliphilus</name>
    <dbReference type="NCBI Taxonomy" id="279824"/>
    <lineage>
        <taxon>Bacteria</taxon>
        <taxon>Pseudomonadati</taxon>
        <taxon>Bacteroidota</taxon>
        <taxon>Cytophagia</taxon>
        <taxon>Cytophagales</taxon>
        <taxon>Cyclobacteriaceae</taxon>
        <taxon>Algoriphagus</taxon>
    </lineage>
</organism>
<dbReference type="SUPFAM" id="SSF50156">
    <property type="entry name" value="PDZ domain-like"/>
    <property type="match status" value="1"/>
</dbReference>
<dbReference type="InterPro" id="IPR036034">
    <property type="entry name" value="PDZ_sf"/>
</dbReference>
<evidence type="ECO:0000313" key="8">
    <source>
        <dbReference type="EMBL" id="SDA72744.1"/>
    </source>
</evidence>
<dbReference type="GO" id="GO:0007165">
    <property type="term" value="P:signal transduction"/>
    <property type="evidence" value="ECO:0007669"/>
    <property type="project" value="TreeGrafter"/>
</dbReference>
<dbReference type="Gene3D" id="3.30.750.44">
    <property type="match status" value="1"/>
</dbReference>
<evidence type="ECO:0000256" key="5">
    <source>
        <dbReference type="RuleBase" id="RU004404"/>
    </source>
</evidence>
<dbReference type="PANTHER" id="PTHR32060">
    <property type="entry name" value="TAIL-SPECIFIC PROTEASE"/>
    <property type="match status" value="1"/>
</dbReference>
<dbReference type="GO" id="GO:0008236">
    <property type="term" value="F:serine-type peptidase activity"/>
    <property type="evidence" value="ECO:0007669"/>
    <property type="project" value="UniProtKB-KW"/>
</dbReference>
<dbReference type="Pfam" id="PF17820">
    <property type="entry name" value="PDZ_6"/>
    <property type="match status" value="1"/>
</dbReference>
<dbReference type="SMART" id="SM00228">
    <property type="entry name" value="PDZ"/>
    <property type="match status" value="1"/>
</dbReference>
<keyword evidence="4 5" id="KW-0720">Serine protease</keyword>
<dbReference type="Gene3D" id="2.30.42.10">
    <property type="match status" value="1"/>
</dbReference>
<name>A0A1G5XS56_9BACT</name>
<dbReference type="SMART" id="SM00245">
    <property type="entry name" value="TSPc"/>
    <property type="match status" value="1"/>
</dbReference>
<dbReference type="GO" id="GO:0030288">
    <property type="term" value="C:outer membrane-bounded periplasmic space"/>
    <property type="evidence" value="ECO:0007669"/>
    <property type="project" value="TreeGrafter"/>
</dbReference>
<evidence type="ECO:0000256" key="4">
    <source>
        <dbReference type="ARBA" id="ARBA00022825"/>
    </source>
</evidence>
<dbReference type="OrthoDB" id="9812068at2"/>
<evidence type="ECO:0000256" key="1">
    <source>
        <dbReference type="ARBA" id="ARBA00009179"/>
    </source>
</evidence>
<dbReference type="CDD" id="cd07560">
    <property type="entry name" value="Peptidase_S41_CPP"/>
    <property type="match status" value="1"/>
</dbReference>
<evidence type="ECO:0000259" key="7">
    <source>
        <dbReference type="SMART" id="SM00245"/>
    </source>
</evidence>
<dbReference type="Gene3D" id="3.90.226.10">
    <property type="entry name" value="2-enoyl-CoA Hydratase, Chain A, domain 1"/>
    <property type="match status" value="1"/>
</dbReference>
<feature type="domain" description="PDZ" evidence="6">
    <location>
        <begin position="98"/>
        <end position="169"/>
    </location>
</feature>
<dbReference type="GO" id="GO:0004175">
    <property type="term" value="F:endopeptidase activity"/>
    <property type="evidence" value="ECO:0007669"/>
    <property type="project" value="TreeGrafter"/>
</dbReference>
<protein>
    <submittedName>
        <fullName evidence="8">Carboxyl-terminal processing protease</fullName>
    </submittedName>
</protein>
<sequence length="553" mass="61627">MIPKLKKPIVFIPLMLVLFLGAFAFQVKNDKLFALAKNIDIFATLIRELDSYYVDEIDPDKLVTIGINAMLEELDPYTEYIPEEESADFRMLTTGEYAGIGALIGNRGGGNMILMPYTGFPAQTAGLRIADYILKVNSVDVAKKPTSEVSELLKGPANTPLTIKVLRDKDTLEFALIRKKITLKNVPFYGKLDDKTGYIKLADFTTNASTEVRNALVNLKSQGADRLILDLRDNPGGLLSEAVEIVNLFIPKGKEVVKTLGKLQNVNYTYKTSKTPVDKDIPLVVLINERSASAAEIVAGALQDYDRAVLVGRKSFGKGLVQTTIPLSYNSQVKVTTAKYYIPSGRCIQAIDYAKTRENGSVITVPDSLRKSFKTANGRIVRDGAGIEPDELVSEVSYAPISYTLVAGNHIFDFATQYFYKHKSISDPLTFSISDKDYEEFKKFLVGKEYDYTTYVEKSVQDLERYAEKEAYFGDIKAQLEAIKAKVNHSKEGDLDTYKAEVKKILSEEIVSRYYFQEGMIEAGLDQDPAVDLAKTYLFDLAKTTKTLTVARK</sequence>
<accession>A0A1G5XS56</accession>
<dbReference type="GO" id="GO:0006508">
    <property type="term" value="P:proteolysis"/>
    <property type="evidence" value="ECO:0007669"/>
    <property type="project" value="UniProtKB-KW"/>
</dbReference>
<dbReference type="NCBIfam" id="TIGR00225">
    <property type="entry name" value="prc"/>
    <property type="match status" value="1"/>
</dbReference>
<dbReference type="AlphaFoldDB" id="A0A1G5XS56"/>
<evidence type="ECO:0000256" key="2">
    <source>
        <dbReference type="ARBA" id="ARBA00022670"/>
    </source>
</evidence>
<reference evidence="9" key="1">
    <citation type="submission" date="2016-10" db="EMBL/GenBank/DDBJ databases">
        <authorList>
            <person name="Varghese N."/>
            <person name="Submissions S."/>
        </authorList>
    </citation>
    <scope>NUCLEOTIDE SEQUENCE [LARGE SCALE GENOMIC DNA]</scope>
    <source>
        <strain evidence="9">DSM 22703</strain>
    </source>
</reference>
<dbReference type="PANTHER" id="PTHR32060:SF30">
    <property type="entry name" value="CARBOXY-TERMINAL PROCESSING PROTEASE CTPA"/>
    <property type="match status" value="1"/>
</dbReference>
<dbReference type="Pfam" id="PF03572">
    <property type="entry name" value="Peptidase_S41"/>
    <property type="match status" value="1"/>
</dbReference>
<dbReference type="InterPro" id="IPR041489">
    <property type="entry name" value="PDZ_6"/>
</dbReference>
<evidence type="ECO:0000256" key="3">
    <source>
        <dbReference type="ARBA" id="ARBA00022801"/>
    </source>
</evidence>
<dbReference type="InterPro" id="IPR005151">
    <property type="entry name" value="Tail-specific_protease"/>
</dbReference>
<dbReference type="EMBL" id="FMXE01000011">
    <property type="protein sequence ID" value="SDA72744.1"/>
    <property type="molecule type" value="Genomic_DNA"/>
</dbReference>
<feature type="domain" description="Tail specific protease" evidence="7">
    <location>
        <begin position="169"/>
        <end position="356"/>
    </location>
</feature>
<dbReference type="STRING" id="279824.SAMN03080617_01954"/>
<keyword evidence="9" id="KW-1185">Reference proteome</keyword>
<dbReference type="InterPro" id="IPR029045">
    <property type="entry name" value="ClpP/crotonase-like_dom_sf"/>
</dbReference>
<dbReference type="InterPro" id="IPR001478">
    <property type="entry name" value="PDZ"/>
</dbReference>
<dbReference type="SUPFAM" id="SSF52096">
    <property type="entry name" value="ClpP/crotonase"/>
    <property type="match status" value="1"/>
</dbReference>
<dbReference type="InterPro" id="IPR004447">
    <property type="entry name" value="Peptidase_S41A"/>
</dbReference>
<evidence type="ECO:0000313" key="9">
    <source>
        <dbReference type="Proteomes" id="UP000198756"/>
    </source>
</evidence>
<dbReference type="Proteomes" id="UP000198756">
    <property type="component" value="Unassembled WGS sequence"/>
</dbReference>
<keyword evidence="3 5" id="KW-0378">Hydrolase</keyword>
<keyword evidence="2 5" id="KW-0645">Protease</keyword>